<dbReference type="GO" id="GO:0003723">
    <property type="term" value="F:RNA binding"/>
    <property type="evidence" value="ECO:0007669"/>
    <property type="project" value="UniProtKB-UniRule"/>
</dbReference>
<feature type="compositionally biased region" description="Basic and acidic residues" evidence="1">
    <location>
        <begin position="1740"/>
        <end position="1750"/>
    </location>
</feature>
<feature type="compositionally biased region" description="Polar residues" evidence="1">
    <location>
        <begin position="302"/>
        <end position="313"/>
    </location>
</feature>
<feature type="compositionally biased region" description="Polar residues" evidence="1">
    <location>
        <begin position="706"/>
        <end position="726"/>
    </location>
</feature>
<feature type="region of interest" description="Disordered" evidence="1">
    <location>
        <begin position="1786"/>
        <end position="1853"/>
    </location>
</feature>
<dbReference type="VEuPathDB" id="VectorBase:RPRC000738"/>
<feature type="compositionally biased region" description="Basic and acidic residues" evidence="1">
    <location>
        <begin position="1835"/>
        <end position="1853"/>
    </location>
</feature>
<proteinExistence type="predicted"/>
<feature type="compositionally biased region" description="Acidic residues" evidence="1">
    <location>
        <begin position="745"/>
        <end position="754"/>
    </location>
</feature>
<feature type="compositionally biased region" description="Polar residues" evidence="1">
    <location>
        <begin position="810"/>
        <end position="824"/>
    </location>
</feature>
<feature type="compositionally biased region" description="Basic and acidic residues" evidence="1">
    <location>
        <begin position="871"/>
        <end position="882"/>
    </location>
</feature>
<feature type="compositionally biased region" description="Low complexity" evidence="1">
    <location>
        <begin position="841"/>
        <end position="852"/>
    </location>
</feature>
<organism evidence="2 3">
    <name type="scientific">Rhodnius prolixus</name>
    <name type="common">Triatomid bug</name>
    <dbReference type="NCBI Taxonomy" id="13249"/>
    <lineage>
        <taxon>Eukaryota</taxon>
        <taxon>Metazoa</taxon>
        <taxon>Ecdysozoa</taxon>
        <taxon>Arthropoda</taxon>
        <taxon>Hexapoda</taxon>
        <taxon>Insecta</taxon>
        <taxon>Pterygota</taxon>
        <taxon>Neoptera</taxon>
        <taxon>Paraneoptera</taxon>
        <taxon>Hemiptera</taxon>
        <taxon>Heteroptera</taxon>
        <taxon>Panheteroptera</taxon>
        <taxon>Cimicomorpha</taxon>
        <taxon>Reduviidae</taxon>
        <taxon>Triatominae</taxon>
        <taxon>Rhodnius</taxon>
    </lineage>
</organism>
<feature type="compositionally biased region" description="Polar residues" evidence="1">
    <location>
        <begin position="473"/>
        <end position="482"/>
    </location>
</feature>
<feature type="compositionally biased region" description="Polar residues" evidence="1">
    <location>
        <begin position="1242"/>
        <end position="1253"/>
    </location>
</feature>
<feature type="compositionally biased region" description="Acidic residues" evidence="1">
    <location>
        <begin position="1001"/>
        <end position="1019"/>
    </location>
</feature>
<feature type="compositionally biased region" description="Low complexity" evidence="1">
    <location>
        <begin position="1504"/>
        <end position="1513"/>
    </location>
</feature>
<dbReference type="InParanoid" id="T1H9N5"/>
<dbReference type="PROSITE" id="PS50102">
    <property type="entry name" value="RRM"/>
    <property type="match status" value="1"/>
</dbReference>
<feature type="region of interest" description="Disordered" evidence="1">
    <location>
        <begin position="599"/>
        <end position="1025"/>
    </location>
</feature>
<feature type="compositionally biased region" description="Low complexity" evidence="1">
    <location>
        <begin position="1794"/>
        <end position="1816"/>
    </location>
</feature>
<feature type="compositionally biased region" description="Basic and acidic residues" evidence="1">
    <location>
        <begin position="1359"/>
        <end position="1368"/>
    </location>
</feature>
<evidence type="ECO:0000313" key="2">
    <source>
        <dbReference type="EnsemblMetazoa" id="RPRC000738-PA"/>
    </source>
</evidence>
<feature type="compositionally biased region" description="Low complexity" evidence="1">
    <location>
        <begin position="861"/>
        <end position="870"/>
    </location>
</feature>
<sequence>MSLPHQQISVCGTVISVPVSVVINGKVIYRMTPMFETVTNLTESQQPVSINCDRSFHKIVEYKPELVVTPTETISCFYHSEITFREESPGPLTRGKRKSLSVKSSVKNIFDNLGEKQPKDCQKLNISTNKNVDIEESIDLSRKAKVLSDNNNIKATNINDLEKSRTNSCKNLRVVLRRTPEMEDYCDLDTNKCDNSEETTDADLNSSHNSSKENIEDMIENAPQSSDVKKSNIGTVKKSKDDLKSVSPSKVVKHKDIACSDNSAKINNSEELKAVHSPRKLTKISEKQGETETKKTDDIIENTDNNEVRSVQVSPKLGSIKKTDCEKPSSSIQSPSVQKKLESPTEKSSLALGKDEKLLKSIGECSLEPNKNKEDTLIATNKKECLTENPISDEKENNYQESCDDSEIMSPQEFLKDFFNSTEENLLESKKIIVKENDNLITSENSKKNQSNIVKETTKSFNSPSTDIEAKENNSQSKTDNTVVLDHNKLINDSATNKEEMEKQNELQEKVESLVEKKIDEKVSYVSFSPRKCTEPQKEILENKRAFIETDADVLSADNASDISLSDNVPKSKLLSIPEELPESAKSSVKQDKDVEIMNQANSTPDTFGKKKLSSPTTEELTSETMLDEENERNKMVTDVNEIQAPENLTQNEKVGNKVPKATPNKSIPIIDVEEDSRMSGVEEIPEIEIQDSKSVNKEVQDESSSEIVSSGTNLGEVSYEANSITEDIPVSDDRKTFGKRSMDEVNDVLTSEEEISKCASKKKKLECTEKENSAENISDQDNENKSFGDENVSEKDRNDKGENDEKIVNENNRSSEINEQVLSSEVLLAKKTKKVEEVPVESSKVVVISSEPEQKKPVESSKVVVISSEPEQKKAVSEIDIHAGAIEDEQGNNTGKENLDGNEVSPKPKKGEEVPVDESSKPEQKKSVSEKKILDDREDEEEDDKADEESLELNDKDLSSKMFLADKPKKVEDKIVEKDETDKSSESDKDDLVTGKDFLDYEAEDEEEDDKADEESLDLNDKDLSSKTFLADKAKRVKDRTVEKDVTDESSESDKDDLVTGKDFLDDEAEEDESDDIADEESLDLNDKDLSSKTFLADKAKRVKGRTVEKDVTDESSESDKDDLVTGKDFLDVEAEESELNKSSESSEDENIISEKAPCEVDEGEEDDSSDSDFKFQDCLTKGSNEENDGGIVKEVLVEENSDTSDSSIVLPKKTSLDDIDEDSEEKGTKEVDEETDASENKNAVSDENSGGSVSDKDIEEDDESSHIVSAKYFFDDEAEEDVLAKIDREDESVDDASSESDDAINKYFHEYEEEFAAEGTDKTKSASSDNAEENLIVGKKKGRKLIVDSENSSENDLVVKEDEDKLSSNSGETESNEEFTVDNSEDDQRVPFIKTKISKNKSKSHTSPPNKIGSWIVSNVPETSKIKQVSTKNLKFSATKETSTKKLSEMSQNSSRSSKNQRQIDNWSVSKIVEVKGNLPNKNLTKQLNPQKRKLESRTTKEPTSTTTKKLPTIEEDLLEQPELYDSLLLKRKRSKKRCKNDYPTEEDSLLENAVNSGSQEIVEEGKSLGVKEVSSETNMASKFSKKVLSLPEMDDPVEQDEEMRNSLKRFTDAIDIYKKKLKGTHKQEEVVNSLKNVVEESNEDKSNCPFRIIVGNVPSGISASDVKNVFSKVGLNDIANVSPVMENAEMPFTTVTFSSKKSQQRALEFYGLIHFKGNPLFPLEYPKQDQPENSEESDNKSNQDHSSKLQNLGSIQTTCREIDVGFQNKESLNLANLAGKSLKKKKKDENLNQNRNQAQSTSHLSKQKSSTQLKKNKTEDCNQQRPGKQKLKNKDFLASKNEEENPSDNKKICKDNYWAAKTSAIQSYSVNIKSLSTIRPTIEEIRKAFSLIGVTDVKSLDQLSKKVTTVKLGSDESVKKLLSYTGKIEINGIPILVKQKDYPSLPEIPSSSTVNLENNMVVKTVRKHHTTKVTDEKQSRDSTKERQPKKQFVLKLKNIPSNSSETNLKKSLIKLGIQGILKVKINRNEARVDKIIGIVYFFNEKFYL</sequence>
<feature type="compositionally biased region" description="Polar residues" evidence="1">
    <location>
        <begin position="1429"/>
        <end position="1443"/>
    </location>
</feature>
<feature type="region of interest" description="Disordered" evidence="1">
    <location>
        <begin position="1037"/>
        <end position="1091"/>
    </location>
</feature>
<feature type="region of interest" description="Disordered" evidence="1">
    <location>
        <begin position="1106"/>
        <end position="1417"/>
    </location>
</feature>
<feature type="compositionally biased region" description="Acidic residues" evidence="1">
    <location>
        <begin position="1376"/>
        <end position="1387"/>
    </location>
</feature>
<dbReference type="EMBL" id="ACPB03022678">
    <property type="status" value="NOT_ANNOTATED_CDS"/>
    <property type="molecule type" value="Genomic_DNA"/>
</dbReference>
<dbReference type="CDD" id="cd00590">
    <property type="entry name" value="RRM_SF"/>
    <property type="match status" value="1"/>
</dbReference>
<feature type="region of interest" description="Disordered" evidence="1">
    <location>
        <begin position="1429"/>
        <end position="1515"/>
    </location>
</feature>
<dbReference type="InterPro" id="IPR012677">
    <property type="entry name" value="Nucleotide-bd_a/b_plait_sf"/>
</dbReference>
<feature type="compositionally biased region" description="Basic and acidic residues" evidence="1">
    <location>
        <begin position="732"/>
        <end position="744"/>
    </location>
</feature>
<feature type="compositionally biased region" description="Polar residues" evidence="1">
    <location>
        <begin position="445"/>
        <end position="466"/>
    </location>
</feature>
<feature type="region of interest" description="Disordered" evidence="1">
    <location>
        <begin position="1971"/>
        <end position="1991"/>
    </location>
</feature>
<keyword evidence="3" id="KW-1185">Reference proteome</keyword>
<dbReference type="Gene3D" id="3.30.70.330">
    <property type="match status" value="1"/>
</dbReference>
<feature type="compositionally biased region" description="Low complexity" evidence="1">
    <location>
        <begin position="1453"/>
        <end position="1465"/>
    </location>
</feature>
<dbReference type="HOGENOM" id="CLU_233128_0_0_1"/>
<dbReference type="Proteomes" id="UP000015103">
    <property type="component" value="Unassembled WGS sequence"/>
</dbReference>
<feature type="compositionally biased region" description="Basic and acidic residues" evidence="1">
    <location>
        <begin position="783"/>
        <end position="809"/>
    </location>
</feature>
<feature type="compositionally biased region" description="Low complexity" evidence="1">
    <location>
        <begin position="614"/>
        <end position="625"/>
    </location>
</feature>
<feature type="compositionally biased region" description="Basic and acidic residues" evidence="1">
    <location>
        <begin position="1106"/>
        <end position="1132"/>
    </location>
</feature>
<feature type="compositionally biased region" description="Acidic residues" evidence="1">
    <location>
        <begin position="1066"/>
        <end position="1085"/>
    </location>
</feature>
<evidence type="ECO:0000256" key="1">
    <source>
        <dbReference type="SAM" id="MobiDB-lite"/>
    </source>
</evidence>
<feature type="compositionally biased region" description="Acidic residues" evidence="1">
    <location>
        <begin position="937"/>
        <end position="953"/>
    </location>
</feature>
<feature type="compositionally biased region" description="Polar residues" evidence="1">
    <location>
        <begin position="1482"/>
        <end position="1492"/>
    </location>
</feature>
<dbReference type="EnsemblMetazoa" id="RPRC000738-RA">
    <property type="protein sequence ID" value="RPRC000738-PA"/>
    <property type="gene ID" value="RPRC000738"/>
</dbReference>
<feature type="region of interest" description="Disordered" evidence="1">
    <location>
        <begin position="219"/>
        <end position="252"/>
    </location>
</feature>
<feature type="region of interest" description="Disordered" evidence="1">
    <location>
        <begin position="269"/>
        <end position="353"/>
    </location>
</feature>
<dbReference type="InterPro" id="IPR000504">
    <property type="entry name" value="RRM_dom"/>
</dbReference>
<feature type="compositionally biased region" description="Basic and acidic residues" evidence="1">
    <location>
        <begin position="691"/>
        <end position="701"/>
    </location>
</feature>
<name>T1H9N5_RHOPR</name>
<dbReference type="InterPro" id="IPR035979">
    <property type="entry name" value="RBD_domain_sf"/>
</dbReference>
<feature type="region of interest" description="Disordered" evidence="1">
    <location>
        <begin position="1724"/>
        <end position="1751"/>
    </location>
</feature>
<feature type="region of interest" description="Disordered" evidence="1">
    <location>
        <begin position="445"/>
        <end position="482"/>
    </location>
</feature>
<feature type="compositionally biased region" description="Basic and acidic residues" evidence="1">
    <location>
        <begin position="910"/>
        <end position="936"/>
    </location>
</feature>
<feature type="compositionally biased region" description="Basic and acidic residues" evidence="1">
    <location>
        <begin position="1037"/>
        <end position="1065"/>
    </location>
</feature>
<feature type="compositionally biased region" description="Basic and acidic residues" evidence="1">
    <location>
        <begin position="1975"/>
        <end position="1991"/>
    </location>
</feature>
<evidence type="ECO:0000313" key="3">
    <source>
        <dbReference type="Proteomes" id="UP000015103"/>
    </source>
</evidence>
<dbReference type="STRING" id="13249.T1H9N5"/>
<dbReference type="SUPFAM" id="SSF54928">
    <property type="entry name" value="RNA-binding domain, RBD"/>
    <property type="match status" value="1"/>
</dbReference>
<feature type="compositionally biased region" description="Basic and acidic residues" evidence="1">
    <location>
        <begin position="954"/>
        <end position="1000"/>
    </location>
</feature>
<feature type="compositionally biased region" description="Acidic residues" evidence="1">
    <location>
        <begin position="1161"/>
        <end position="1172"/>
    </location>
</feature>
<feature type="compositionally biased region" description="Polar residues" evidence="1">
    <location>
        <begin position="328"/>
        <end position="337"/>
    </location>
</feature>
<protein>
    <submittedName>
        <fullName evidence="2">RRM domain-containing protein</fullName>
    </submittedName>
</protein>
<feature type="compositionally biased region" description="Acidic residues" evidence="1">
    <location>
        <begin position="1291"/>
        <end position="1304"/>
    </location>
</feature>
<dbReference type="OMA" id="HEEMVVI"/>
<reference evidence="2" key="1">
    <citation type="submission" date="2015-05" db="UniProtKB">
        <authorList>
            <consortium name="EnsemblMetazoa"/>
        </authorList>
    </citation>
    <scope>IDENTIFICATION</scope>
</reference>
<feature type="compositionally biased region" description="Basic and acidic residues" evidence="1">
    <location>
        <begin position="283"/>
        <end position="298"/>
    </location>
</feature>
<accession>T1H9N5</accession>